<keyword evidence="1" id="KW-0479">Metal-binding</keyword>
<keyword evidence="4" id="KW-1185">Reference proteome</keyword>
<evidence type="ECO:0000259" key="2">
    <source>
        <dbReference type="PROSITE" id="PS50158"/>
    </source>
</evidence>
<dbReference type="InterPro" id="IPR040256">
    <property type="entry name" value="At4g02000-like"/>
</dbReference>
<dbReference type="PANTHER" id="PTHR31286:SF99">
    <property type="entry name" value="DUF4283 DOMAIN-CONTAINING PROTEIN"/>
    <property type="match status" value="1"/>
</dbReference>
<keyword evidence="1" id="KW-0862">Zinc</keyword>
<evidence type="ECO:0000313" key="4">
    <source>
        <dbReference type="Proteomes" id="UP000233837"/>
    </source>
</evidence>
<gene>
    <name evidence="3" type="ORF">MA16_Dca024746</name>
</gene>
<reference evidence="3 4" key="1">
    <citation type="journal article" date="2016" name="Sci. Rep.">
        <title>The Dendrobium catenatum Lindl. genome sequence provides insights into polysaccharide synthase, floral development and adaptive evolution.</title>
        <authorList>
            <person name="Zhang G.Q."/>
            <person name="Xu Q."/>
            <person name="Bian C."/>
            <person name="Tsai W.C."/>
            <person name="Yeh C.M."/>
            <person name="Liu K.W."/>
            <person name="Yoshida K."/>
            <person name="Zhang L.S."/>
            <person name="Chang S.B."/>
            <person name="Chen F."/>
            <person name="Shi Y."/>
            <person name="Su Y.Y."/>
            <person name="Zhang Y.Q."/>
            <person name="Chen L.J."/>
            <person name="Yin Y."/>
            <person name="Lin M."/>
            <person name="Huang H."/>
            <person name="Deng H."/>
            <person name="Wang Z.W."/>
            <person name="Zhu S.L."/>
            <person name="Zhao X."/>
            <person name="Deng C."/>
            <person name="Niu S.C."/>
            <person name="Huang J."/>
            <person name="Wang M."/>
            <person name="Liu G.H."/>
            <person name="Yang H.J."/>
            <person name="Xiao X.J."/>
            <person name="Hsiao Y.Y."/>
            <person name="Wu W.L."/>
            <person name="Chen Y.Y."/>
            <person name="Mitsuda N."/>
            <person name="Ohme-Takagi M."/>
            <person name="Luo Y.B."/>
            <person name="Van de Peer Y."/>
            <person name="Liu Z.J."/>
        </authorList>
    </citation>
    <scope>NUCLEOTIDE SEQUENCE [LARGE SCALE GENOMIC DNA]</scope>
    <source>
        <tissue evidence="3">The whole plant</tissue>
    </source>
</reference>
<accession>A0A2I0WG07</accession>
<dbReference type="Gene3D" id="4.10.60.10">
    <property type="entry name" value="Zinc finger, CCHC-type"/>
    <property type="match status" value="1"/>
</dbReference>
<feature type="domain" description="CCHC-type" evidence="2">
    <location>
        <begin position="48"/>
        <end position="61"/>
    </location>
</feature>
<dbReference type="GO" id="GO:0003676">
    <property type="term" value="F:nucleic acid binding"/>
    <property type="evidence" value="ECO:0007669"/>
    <property type="project" value="InterPro"/>
</dbReference>
<dbReference type="EMBL" id="KZ502672">
    <property type="protein sequence ID" value="PKU74605.1"/>
    <property type="molecule type" value="Genomic_DNA"/>
</dbReference>
<name>A0A2I0WG07_9ASPA</name>
<dbReference type="Proteomes" id="UP000233837">
    <property type="component" value="Unassembled WGS sequence"/>
</dbReference>
<proteinExistence type="predicted"/>
<dbReference type="AlphaFoldDB" id="A0A2I0WG07"/>
<dbReference type="PANTHER" id="PTHR31286">
    <property type="entry name" value="GLYCINE-RICH CELL WALL STRUCTURAL PROTEIN 1.8-LIKE"/>
    <property type="match status" value="1"/>
</dbReference>
<reference evidence="3 4" key="2">
    <citation type="journal article" date="2017" name="Nature">
        <title>The Apostasia genome and the evolution of orchids.</title>
        <authorList>
            <person name="Zhang G.Q."/>
            <person name="Liu K.W."/>
            <person name="Li Z."/>
            <person name="Lohaus R."/>
            <person name="Hsiao Y.Y."/>
            <person name="Niu S.C."/>
            <person name="Wang J.Y."/>
            <person name="Lin Y.C."/>
            <person name="Xu Q."/>
            <person name="Chen L.J."/>
            <person name="Yoshida K."/>
            <person name="Fujiwara S."/>
            <person name="Wang Z.W."/>
            <person name="Zhang Y.Q."/>
            <person name="Mitsuda N."/>
            <person name="Wang M."/>
            <person name="Liu G.H."/>
            <person name="Pecoraro L."/>
            <person name="Huang H.X."/>
            <person name="Xiao X.J."/>
            <person name="Lin M."/>
            <person name="Wu X.Y."/>
            <person name="Wu W.L."/>
            <person name="Chen Y.Y."/>
            <person name="Chang S.B."/>
            <person name="Sakamoto S."/>
            <person name="Ohme-Takagi M."/>
            <person name="Yagi M."/>
            <person name="Zeng S.J."/>
            <person name="Shen C.Y."/>
            <person name="Yeh C.M."/>
            <person name="Luo Y.B."/>
            <person name="Tsai W.C."/>
            <person name="Van de Peer Y."/>
            <person name="Liu Z.J."/>
        </authorList>
    </citation>
    <scope>NUCLEOTIDE SEQUENCE [LARGE SCALE GENOMIC DNA]</scope>
    <source>
        <tissue evidence="3">The whole plant</tissue>
    </source>
</reference>
<dbReference type="GO" id="GO:0008270">
    <property type="term" value="F:zinc ion binding"/>
    <property type="evidence" value="ECO:0007669"/>
    <property type="project" value="UniProtKB-KW"/>
</dbReference>
<sequence>MFQWSKREFGRVCVRLELDKQLPLGVWVEGPNGRFFQKVEYERISSLCYKCGKVGHLISSCGAKVVKEDTGQKDENILKGVKDHEAIPEGSIYGPWIHVNNKKRNWNNQKRVNQVNSKPDPKSNKQIFKKNDVQEIIQVS</sequence>
<evidence type="ECO:0000313" key="3">
    <source>
        <dbReference type="EMBL" id="PKU74605.1"/>
    </source>
</evidence>
<keyword evidence="1" id="KW-0863">Zinc-finger</keyword>
<dbReference type="PROSITE" id="PS50158">
    <property type="entry name" value="ZF_CCHC"/>
    <property type="match status" value="1"/>
</dbReference>
<dbReference type="Pfam" id="PF00098">
    <property type="entry name" value="zf-CCHC"/>
    <property type="match status" value="1"/>
</dbReference>
<evidence type="ECO:0000256" key="1">
    <source>
        <dbReference type="PROSITE-ProRule" id="PRU00047"/>
    </source>
</evidence>
<organism evidence="3 4">
    <name type="scientific">Dendrobium catenatum</name>
    <dbReference type="NCBI Taxonomy" id="906689"/>
    <lineage>
        <taxon>Eukaryota</taxon>
        <taxon>Viridiplantae</taxon>
        <taxon>Streptophyta</taxon>
        <taxon>Embryophyta</taxon>
        <taxon>Tracheophyta</taxon>
        <taxon>Spermatophyta</taxon>
        <taxon>Magnoliopsida</taxon>
        <taxon>Liliopsida</taxon>
        <taxon>Asparagales</taxon>
        <taxon>Orchidaceae</taxon>
        <taxon>Epidendroideae</taxon>
        <taxon>Malaxideae</taxon>
        <taxon>Dendrobiinae</taxon>
        <taxon>Dendrobium</taxon>
    </lineage>
</organism>
<dbReference type="InterPro" id="IPR001878">
    <property type="entry name" value="Znf_CCHC"/>
</dbReference>
<protein>
    <recommendedName>
        <fullName evidence="2">CCHC-type domain-containing protein</fullName>
    </recommendedName>
</protein>